<dbReference type="Pfam" id="PF02875">
    <property type="entry name" value="Mur_ligase_C"/>
    <property type="match status" value="1"/>
</dbReference>
<comment type="pathway">
    <text evidence="2 7">Cell wall biogenesis; peptidoglycan biosynthesis.</text>
</comment>
<reference evidence="10 11" key="1">
    <citation type="journal article" date="2016" name="Nat. Commun.">
        <title>Thousands of microbial genomes shed light on interconnected biogeochemical processes in an aquifer system.</title>
        <authorList>
            <person name="Anantharaman K."/>
            <person name="Brown C.T."/>
            <person name="Hug L.A."/>
            <person name="Sharon I."/>
            <person name="Castelle C.J."/>
            <person name="Probst A.J."/>
            <person name="Thomas B.C."/>
            <person name="Singh A."/>
            <person name="Wilkins M.J."/>
            <person name="Karaoz U."/>
            <person name="Brodie E.L."/>
            <person name="Williams K.H."/>
            <person name="Hubbard S.S."/>
            <person name="Banfield J.F."/>
        </authorList>
    </citation>
    <scope>NUCLEOTIDE SEQUENCE [LARGE SCALE GENOMIC DNA]</scope>
</reference>
<keyword evidence="6" id="KW-0067">ATP-binding</keyword>
<keyword evidence="3" id="KW-0963">Cytoplasm</keyword>
<keyword evidence="7" id="KW-0131">Cell cycle</keyword>
<dbReference type="GO" id="GO:0071555">
    <property type="term" value="P:cell wall organization"/>
    <property type="evidence" value="ECO:0007669"/>
    <property type="project" value="UniProtKB-KW"/>
</dbReference>
<evidence type="ECO:0000256" key="3">
    <source>
        <dbReference type="ARBA" id="ARBA00022490"/>
    </source>
</evidence>
<dbReference type="PANTHER" id="PTHR43692">
    <property type="entry name" value="UDP-N-ACETYLMURAMOYLALANINE--D-GLUTAMATE LIGASE"/>
    <property type="match status" value="1"/>
</dbReference>
<protein>
    <recommendedName>
        <fullName evidence="7">UDP-N-acetylmuramoylalanine--D-glutamate ligase</fullName>
        <ecNumber evidence="7">6.3.2.9</ecNumber>
    </recommendedName>
</protein>
<dbReference type="GO" id="GO:0005524">
    <property type="term" value="F:ATP binding"/>
    <property type="evidence" value="ECO:0007669"/>
    <property type="project" value="UniProtKB-KW"/>
</dbReference>
<dbReference type="GO" id="GO:0009252">
    <property type="term" value="P:peptidoglycan biosynthetic process"/>
    <property type="evidence" value="ECO:0007669"/>
    <property type="project" value="UniProtKB-UniPathway"/>
</dbReference>
<dbReference type="Pfam" id="PF08245">
    <property type="entry name" value="Mur_ligase_M"/>
    <property type="match status" value="1"/>
</dbReference>
<dbReference type="GO" id="GO:0008360">
    <property type="term" value="P:regulation of cell shape"/>
    <property type="evidence" value="ECO:0007669"/>
    <property type="project" value="UniProtKB-KW"/>
</dbReference>
<feature type="domain" description="Mur ligase central" evidence="9">
    <location>
        <begin position="126"/>
        <end position="236"/>
    </location>
</feature>
<evidence type="ECO:0000313" key="10">
    <source>
        <dbReference type="EMBL" id="OGZ11026.1"/>
    </source>
</evidence>
<dbReference type="SUPFAM" id="SSF53244">
    <property type="entry name" value="MurD-like peptide ligases, peptide-binding domain"/>
    <property type="match status" value="1"/>
</dbReference>
<evidence type="ECO:0000256" key="7">
    <source>
        <dbReference type="RuleBase" id="RU003664"/>
    </source>
</evidence>
<keyword evidence="7" id="KW-0573">Peptidoglycan synthesis</keyword>
<dbReference type="InterPro" id="IPR036615">
    <property type="entry name" value="Mur_ligase_C_dom_sf"/>
</dbReference>
<dbReference type="EC" id="6.3.2.9" evidence="7"/>
<dbReference type="Proteomes" id="UP000178534">
    <property type="component" value="Unassembled WGS sequence"/>
</dbReference>
<comment type="subcellular location">
    <subcellularLocation>
        <location evidence="1 7">Cytoplasm</location>
    </subcellularLocation>
</comment>
<dbReference type="NCBIfam" id="TIGR01087">
    <property type="entry name" value="murD"/>
    <property type="match status" value="1"/>
</dbReference>
<name>A0A1G2DBP6_9BACT</name>
<dbReference type="Gene3D" id="3.90.190.20">
    <property type="entry name" value="Mur ligase, C-terminal domain"/>
    <property type="match status" value="1"/>
</dbReference>
<dbReference type="InterPro" id="IPR036565">
    <property type="entry name" value="Mur-like_cat_sf"/>
</dbReference>
<keyword evidence="4 10" id="KW-0436">Ligase</keyword>
<comment type="caution">
    <text evidence="10">The sequence shown here is derived from an EMBL/GenBank/DDBJ whole genome shotgun (WGS) entry which is preliminary data.</text>
</comment>
<keyword evidence="5" id="KW-0547">Nucleotide-binding</keyword>
<dbReference type="GO" id="GO:0008764">
    <property type="term" value="F:UDP-N-acetylmuramoylalanine-D-glutamate ligase activity"/>
    <property type="evidence" value="ECO:0007669"/>
    <property type="project" value="UniProtKB-EC"/>
</dbReference>
<proteinExistence type="predicted"/>
<dbReference type="GO" id="GO:0051301">
    <property type="term" value="P:cell division"/>
    <property type="evidence" value="ECO:0007669"/>
    <property type="project" value="UniProtKB-KW"/>
</dbReference>
<organism evidence="10 11">
    <name type="scientific">Candidatus Lloydbacteria bacterium RIFCSPLOWO2_01_FULL_50_20</name>
    <dbReference type="NCBI Taxonomy" id="1798665"/>
    <lineage>
        <taxon>Bacteria</taxon>
        <taxon>Candidatus Lloydiibacteriota</taxon>
    </lineage>
</organism>
<accession>A0A1G2DBP6</accession>
<evidence type="ECO:0000259" key="8">
    <source>
        <dbReference type="Pfam" id="PF02875"/>
    </source>
</evidence>
<gene>
    <name evidence="10" type="ORF">A2942_03385</name>
</gene>
<dbReference type="Gene3D" id="3.40.50.720">
    <property type="entry name" value="NAD(P)-binding Rossmann-like Domain"/>
    <property type="match status" value="1"/>
</dbReference>
<dbReference type="InterPro" id="IPR004101">
    <property type="entry name" value="Mur_ligase_C"/>
</dbReference>
<keyword evidence="7" id="KW-0132">Cell division</keyword>
<keyword evidence="7" id="KW-0961">Cell wall biogenesis/degradation</keyword>
<evidence type="ECO:0000256" key="4">
    <source>
        <dbReference type="ARBA" id="ARBA00022598"/>
    </source>
</evidence>
<sequence length="460" mass="50238">MHKRKNGSYRGVLEGKKVLVMGLGLLGRGVGDACFLAECGAELIVTDLKSREQLAQSVAQLAAFPNVTFVLGRHRLDDFRDKDFVLKAAGVPLNSIYIAEAKKNNVPVRMSADLFAKISGVTCVGVTGTRGKSTVVHMLHAVLKEAGKPVLLGGNVRGVSTLALLSEATPKHIAVLELDSWQLQGWSEMKMSPHIAVFTTLYSDHVNYYKENPAAYLDDKANIFLYQKPGDILVLGKQVAPTIIEKYGECIESEVVVVDDLDLPDTWALRVAGKHNRYNAALALAVARELGIGDAVSRKSLESFSGVPGRLEFIAEKNGVKIYNDNSSTTPDATIAGLRALGTSGERTVVLIMGGDEKNLDMSELVAEIPRWCSKVVLFKERGTDRARDTIFSLVSQGVEIFEEEGLEATVRRAFTIATPGETILYSPAYSSFGKYFKNEYDRGDQFNALVKKYIISVKV</sequence>
<evidence type="ECO:0000313" key="11">
    <source>
        <dbReference type="Proteomes" id="UP000178534"/>
    </source>
</evidence>
<dbReference type="SUPFAM" id="SSF51984">
    <property type="entry name" value="MurCD N-terminal domain"/>
    <property type="match status" value="1"/>
</dbReference>
<evidence type="ECO:0000256" key="1">
    <source>
        <dbReference type="ARBA" id="ARBA00004496"/>
    </source>
</evidence>
<dbReference type="PANTHER" id="PTHR43692:SF1">
    <property type="entry name" value="UDP-N-ACETYLMURAMOYLALANINE--D-GLUTAMATE LIGASE"/>
    <property type="match status" value="1"/>
</dbReference>
<dbReference type="UniPathway" id="UPA00219"/>
<dbReference type="Gene3D" id="3.40.1190.10">
    <property type="entry name" value="Mur-like, catalytic domain"/>
    <property type="match status" value="1"/>
</dbReference>
<dbReference type="EMBL" id="MHLP01000044">
    <property type="protein sequence ID" value="OGZ11026.1"/>
    <property type="molecule type" value="Genomic_DNA"/>
</dbReference>
<comment type="catalytic activity">
    <reaction evidence="7">
        <text>UDP-N-acetyl-alpha-D-muramoyl-L-alanine + D-glutamate + ATP = UDP-N-acetyl-alpha-D-muramoyl-L-alanyl-D-glutamate + ADP + phosphate + H(+)</text>
        <dbReference type="Rhea" id="RHEA:16429"/>
        <dbReference type="ChEBI" id="CHEBI:15378"/>
        <dbReference type="ChEBI" id="CHEBI:29986"/>
        <dbReference type="ChEBI" id="CHEBI:30616"/>
        <dbReference type="ChEBI" id="CHEBI:43474"/>
        <dbReference type="ChEBI" id="CHEBI:83898"/>
        <dbReference type="ChEBI" id="CHEBI:83900"/>
        <dbReference type="ChEBI" id="CHEBI:456216"/>
        <dbReference type="EC" id="6.3.2.9"/>
    </reaction>
</comment>
<evidence type="ECO:0000256" key="6">
    <source>
        <dbReference type="ARBA" id="ARBA00022840"/>
    </source>
</evidence>
<evidence type="ECO:0000256" key="5">
    <source>
        <dbReference type="ARBA" id="ARBA00022741"/>
    </source>
</evidence>
<comment type="function">
    <text evidence="7">Cell wall formation. Catalyzes the addition of glutamate to the nucleotide precursor UDP-N-acetylmuramoyl-L-alanine (UMA).</text>
</comment>
<evidence type="ECO:0000259" key="9">
    <source>
        <dbReference type="Pfam" id="PF08245"/>
    </source>
</evidence>
<dbReference type="InterPro" id="IPR013221">
    <property type="entry name" value="Mur_ligase_cen"/>
</dbReference>
<keyword evidence="7" id="KW-0133">Cell shape</keyword>
<dbReference type="STRING" id="1798665.A2942_03385"/>
<dbReference type="AlphaFoldDB" id="A0A1G2DBP6"/>
<feature type="domain" description="Mur ligase C-terminal" evidence="8">
    <location>
        <begin position="309"/>
        <end position="429"/>
    </location>
</feature>
<dbReference type="InterPro" id="IPR005762">
    <property type="entry name" value="MurD"/>
</dbReference>
<dbReference type="GO" id="GO:0005737">
    <property type="term" value="C:cytoplasm"/>
    <property type="evidence" value="ECO:0007669"/>
    <property type="project" value="UniProtKB-SubCell"/>
</dbReference>
<dbReference type="SUPFAM" id="SSF53623">
    <property type="entry name" value="MurD-like peptide ligases, catalytic domain"/>
    <property type="match status" value="1"/>
</dbReference>
<evidence type="ECO:0000256" key="2">
    <source>
        <dbReference type="ARBA" id="ARBA00004752"/>
    </source>
</evidence>